<dbReference type="Gene3D" id="2.40.160.60">
    <property type="entry name" value="Outer membrane protein transport protein (OMPP1/FadL/TodX)"/>
    <property type="match status" value="1"/>
</dbReference>
<reference evidence="1 2" key="1">
    <citation type="journal article" date="2015" name="Microbiome">
        <title>Genomic resolution of linkages in carbon, nitrogen, and sulfur cycling among widespread estuary sediment bacteria.</title>
        <authorList>
            <person name="Baker B.J."/>
            <person name="Lazar C.S."/>
            <person name="Teske A.P."/>
            <person name="Dick G.J."/>
        </authorList>
    </citation>
    <scope>NUCLEOTIDE SEQUENCE [LARGE SCALE GENOMIC DNA]</scope>
    <source>
        <strain evidence="1">DG_78</strain>
    </source>
</reference>
<evidence type="ECO:0008006" key="3">
    <source>
        <dbReference type="Google" id="ProtNLM"/>
    </source>
</evidence>
<name>A0A0S7YCY7_UNCT6</name>
<evidence type="ECO:0000313" key="1">
    <source>
        <dbReference type="EMBL" id="KPJ72335.1"/>
    </source>
</evidence>
<protein>
    <recommendedName>
        <fullName evidence="3">PorV/PorQ family protein</fullName>
    </recommendedName>
</protein>
<dbReference type="Proteomes" id="UP000051012">
    <property type="component" value="Unassembled WGS sequence"/>
</dbReference>
<evidence type="ECO:0000313" key="2">
    <source>
        <dbReference type="Proteomes" id="UP000051012"/>
    </source>
</evidence>
<gene>
    <name evidence="1" type="ORF">AMJ52_06665</name>
</gene>
<sequence length="203" mass="22112">MFRKNFSCIKIVLCSVGLLLILTHLDFLDAADRPGAVFLMIPPGARALGMGAAFTGSCNDPSSFYYNPGALAFYDRFGLVVLNQGLPPGIGRLLEQGIVGGSGAIFYGETIHLEPAWLWQLSDMRYVYGSYAIPVDGIGNFSLHLTYLNTGETEVRNFEGVLLGTYESYDAAVSLSFGKTFFSRLGIGVTGKYIYSYLVPAWV</sequence>
<organism evidence="1 2">
    <name type="scientific">candidate division TA06 bacterium DG_78</name>
    <dbReference type="NCBI Taxonomy" id="1703772"/>
    <lineage>
        <taxon>Bacteria</taxon>
        <taxon>Bacteria division TA06</taxon>
    </lineage>
</organism>
<proteinExistence type="predicted"/>
<dbReference type="AlphaFoldDB" id="A0A0S7YCY7"/>
<comment type="caution">
    <text evidence="1">The sequence shown here is derived from an EMBL/GenBank/DDBJ whole genome shotgun (WGS) entry which is preliminary data.</text>
</comment>
<dbReference type="EMBL" id="LJNI01000081">
    <property type="protein sequence ID" value="KPJ72335.1"/>
    <property type="molecule type" value="Genomic_DNA"/>
</dbReference>
<accession>A0A0S7YCY7</accession>